<accession>A0A7K0CVD7</accession>
<organism evidence="2 3">
    <name type="scientific">Nocardia macrotermitis</name>
    <dbReference type="NCBI Taxonomy" id="2585198"/>
    <lineage>
        <taxon>Bacteria</taxon>
        <taxon>Bacillati</taxon>
        <taxon>Actinomycetota</taxon>
        <taxon>Actinomycetes</taxon>
        <taxon>Mycobacteriales</taxon>
        <taxon>Nocardiaceae</taxon>
        <taxon>Nocardia</taxon>
    </lineage>
</organism>
<dbReference type="EMBL" id="WEGK01000001">
    <property type="protein sequence ID" value="MQY17456.1"/>
    <property type="molecule type" value="Genomic_DNA"/>
</dbReference>
<evidence type="ECO:0000256" key="1">
    <source>
        <dbReference type="SAM" id="MobiDB-lite"/>
    </source>
</evidence>
<keyword evidence="3" id="KW-1185">Reference proteome</keyword>
<feature type="region of interest" description="Disordered" evidence="1">
    <location>
        <begin position="1"/>
        <end position="35"/>
    </location>
</feature>
<gene>
    <name evidence="2" type="ORF">NRB20_05200</name>
</gene>
<sequence length="76" mass="8342">MLPGRVSESAFGPHHRTPRPIGPERPGFDCGDMDSESGHLLADRLENPFQRVLLPDYQKTGECGTVLRPGQTVTGR</sequence>
<dbReference type="Proteomes" id="UP000438448">
    <property type="component" value="Unassembled WGS sequence"/>
</dbReference>
<name>A0A7K0CVD7_9NOCA</name>
<reference evidence="2 3" key="1">
    <citation type="submission" date="2019-10" db="EMBL/GenBank/DDBJ databases">
        <title>Nocardia macrotermitis sp. nov. and Nocardia aurantia sp. nov., isolated from the gut of fungus growing-termite Macrotermes natalensis.</title>
        <authorList>
            <person name="Benndorf R."/>
            <person name="Schwitalla J."/>
            <person name="Martin K."/>
            <person name="De Beer W."/>
            <person name="Kaster A.-K."/>
            <person name="Vollmers J."/>
            <person name="Poulsen M."/>
            <person name="Beemelmanns C."/>
        </authorList>
    </citation>
    <scope>NUCLEOTIDE SEQUENCE [LARGE SCALE GENOMIC DNA]</scope>
    <source>
        <strain evidence="2 3">RB20</strain>
    </source>
</reference>
<protein>
    <submittedName>
        <fullName evidence="2">Uncharacterized protein</fullName>
    </submittedName>
</protein>
<evidence type="ECO:0000313" key="3">
    <source>
        <dbReference type="Proteomes" id="UP000438448"/>
    </source>
</evidence>
<proteinExistence type="predicted"/>
<evidence type="ECO:0000313" key="2">
    <source>
        <dbReference type="EMBL" id="MQY17456.1"/>
    </source>
</evidence>
<comment type="caution">
    <text evidence="2">The sequence shown here is derived from an EMBL/GenBank/DDBJ whole genome shotgun (WGS) entry which is preliminary data.</text>
</comment>
<dbReference type="AlphaFoldDB" id="A0A7K0CVD7"/>